<dbReference type="AlphaFoldDB" id="A0A521CQL0"/>
<protein>
    <submittedName>
        <fullName evidence="2">Outer membrane protein beta-barrel domain-containing protein</fullName>
    </submittedName>
</protein>
<dbReference type="InterPro" id="IPR025665">
    <property type="entry name" value="Beta-barrel_OMP_2"/>
</dbReference>
<dbReference type="InterPro" id="IPR011250">
    <property type="entry name" value="OMP/PagP_B-barrel"/>
</dbReference>
<accession>A0A521CQL0</accession>
<reference evidence="2 3" key="1">
    <citation type="submission" date="2017-05" db="EMBL/GenBank/DDBJ databases">
        <authorList>
            <person name="Varghese N."/>
            <person name="Submissions S."/>
        </authorList>
    </citation>
    <scope>NUCLEOTIDE SEQUENCE [LARGE SCALE GENOMIC DNA]</scope>
    <source>
        <strain evidence="2 3">DSM 27040</strain>
    </source>
</reference>
<evidence type="ECO:0000259" key="1">
    <source>
        <dbReference type="Pfam" id="PF13568"/>
    </source>
</evidence>
<proteinExistence type="predicted"/>
<dbReference type="EMBL" id="FXTB01000003">
    <property type="protein sequence ID" value="SMO61723.1"/>
    <property type="molecule type" value="Genomic_DNA"/>
</dbReference>
<dbReference type="Proteomes" id="UP000319040">
    <property type="component" value="Unassembled WGS sequence"/>
</dbReference>
<gene>
    <name evidence="2" type="ORF">SAMN06265379_103393</name>
</gene>
<evidence type="ECO:0000313" key="2">
    <source>
        <dbReference type="EMBL" id="SMO61723.1"/>
    </source>
</evidence>
<evidence type="ECO:0000313" key="3">
    <source>
        <dbReference type="Proteomes" id="UP000319040"/>
    </source>
</evidence>
<sequence length="200" mass="22947">MHWKIKALPHNKVKVPNSENFLSETNNRYGFVGGLSYDYPLKNVFYVGVELLYAQKGFKEDFNFTNNIGEPLKEGTTDSNYSYLSIPLKYGYTFGKKIRLNVNHAIVPSILISAKIKTFSVEDLEMVTYRNTDLPDRIDLAILAEIGCNYKLNEQFLLCPSITYTHSVTNFANKNYMVGSKVRHWGAIFSLGFKYTLRNK</sequence>
<dbReference type="SUPFAM" id="SSF56925">
    <property type="entry name" value="OMPA-like"/>
    <property type="match status" value="1"/>
</dbReference>
<name>A0A521CQL0_SACCC</name>
<keyword evidence="3" id="KW-1185">Reference proteome</keyword>
<feature type="domain" description="Outer membrane protein beta-barrel" evidence="1">
    <location>
        <begin position="17"/>
        <end position="171"/>
    </location>
</feature>
<dbReference type="RefSeq" id="WP_185957506.1">
    <property type="nucleotide sequence ID" value="NZ_FXTB01000003.1"/>
</dbReference>
<organism evidence="2 3">
    <name type="scientific">Saccharicrinis carchari</name>
    <dbReference type="NCBI Taxonomy" id="1168039"/>
    <lineage>
        <taxon>Bacteria</taxon>
        <taxon>Pseudomonadati</taxon>
        <taxon>Bacteroidota</taxon>
        <taxon>Bacteroidia</taxon>
        <taxon>Marinilabiliales</taxon>
        <taxon>Marinilabiliaceae</taxon>
        <taxon>Saccharicrinis</taxon>
    </lineage>
</organism>
<dbReference type="Pfam" id="PF13568">
    <property type="entry name" value="OMP_b-brl_2"/>
    <property type="match status" value="1"/>
</dbReference>